<dbReference type="EMBL" id="JAQOSO010000009">
    <property type="protein sequence ID" value="MDJ1172910.1"/>
    <property type="molecule type" value="Genomic_DNA"/>
</dbReference>
<dbReference type="RefSeq" id="WP_283765289.1">
    <property type="nucleotide sequence ID" value="NZ_JAQOSO010000009.1"/>
</dbReference>
<evidence type="ECO:0000313" key="1">
    <source>
        <dbReference type="EMBL" id="MDJ1172910.1"/>
    </source>
</evidence>
<dbReference type="Proteomes" id="UP001235849">
    <property type="component" value="Unassembled WGS sequence"/>
</dbReference>
<keyword evidence="2" id="KW-1185">Reference proteome</keyword>
<gene>
    <name evidence="1" type="ORF">PMG25_02280</name>
</gene>
<comment type="caution">
    <text evidence="1">The sequence shown here is derived from an EMBL/GenBank/DDBJ whole genome shotgun (WGS) entry which is preliminary data.</text>
</comment>
<organism evidence="1 2">
    <name type="scientific">Roseofilum capinflatum BLCC-M114</name>
    <dbReference type="NCBI Taxonomy" id="3022440"/>
    <lineage>
        <taxon>Bacteria</taxon>
        <taxon>Bacillati</taxon>
        <taxon>Cyanobacteriota</taxon>
        <taxon>Cyanophyceae</taxon>
        <taxon>Desertifilales</taxon>
        <taxon>Desertifilaceae</taxon>
        <taxon>Roseofilum</taxon>
        <taxon>Roseofilum capinflatum</taxon>
    </lineage>
</organism>
<sequence length="110" mass="12977">MTHQVLVPTYVGHDDRVYYTYVDKSAIPEMNRFNVGDKVKVNGLPEEYTHTIDCVSYDLDVNEWVYYVQFDPHLTSPDPRVQSWLEDMASDPNERAWWFDNSRITTPTML</sequence>
<evidence type="ECO:0000313" key="2">
    <source>
        <dbReference type="Proteomes" id="UP001235849"/>
    </source>
</evidence>
<proteinExistence type="predicted"/>
<accession>A0ABT7B1A1</accession>
<protein>
    <submittedName>
        <fullName evidence="1">Uncharacterized protein</fullName>
    </submittedName>
</protein>
<name>A0ABT7B1A1_9CYAN</name>
<reference evidence="1 2" key="1">
    <citation type="submission" date="2023-01" db="EMBL/GenBank/DDBJ databases">
        <title>Novel diversity within Roseofilum (Cyanobacteria; Desertifilaceae) from marine benthic mats with descriptions of four novel species.</title>
        <authorList>
            <person name="Wang Y."/>
            <person name="Berthold D.E."/>
            <person name="Hu J."/>
            <person name="Lefler F.W."/>
            <person name="Laughinghouse H.D. IV."/>
        </authorList>
    </citation>
    <scope>NUCLEOTIDE SEQUENCE [LARGE SCALE GENOMIC DNA]</scope>
    <source>
        <strain evidence="1 2">BLCC-M114</strain>
    </source>
</reference>